<dbReference type="Gene3D" id="3.40.50.10840">
    <property type="entry name" value="Putative sugar-binding, N-terminal domain"/>
    <property type="match status" value="1"/>
</dbReference>
<organism evidence="9 10">
    <name type="scientific">Arthrobacter flavus</name>
    <dbReference type="NCBI Taxonomy" id="95172"/>
    <lineage>
        <taxon>Bacteria</taxon>
        <taxon>Bacillati</taxon>
        <taxon>Actinomycetota</taxon>
        <taxon>Actinomycetes</taxon>
        <taxon>Micrococcales</taxon>
        <taxon>Micrococcaceae</taxon>
        <taxon>Arthrobacter</taxon>
    </lineage>
</organism>
<keyword evidence="2 9" id="KW-0808">Transferase</keyword>
<accession>A0ABW4Q7K7</accession>
<evidence type="ECO:0000313" key="9">
    <source>
        <dbReference type="EMBL" id="MFD1846689.1"/>
    </source>
</evidence>
<evidence type="ECO:0000313" key="10">
    <source>
        <dbReference type="Proteomes" id="UP001597307"/>
    </source>
</evidence>
<evidence type="ECO:0000256" key="2">
    <source>
        <dbReference type="ARBA" id="ARBA00022679"/>
    </source>
</evidence>
<evidence type="ECO:0000256" key="5">
    <source>
        <dbReference type="ARBA" id="ARBA00022840"/>
    </source>
</evidence>
<dbReference type="Pfam" id="PF07005">
    <property type="entry name" value="SBD_N"/>
    <property type="match status" value="1"/>
</dbReference>
<dbReference type="Pfam" id="PF17042">
    <property type="entry name" value="NBD_C"/>
    <property type="match status" value="1"/>
</dbReference>
<reference evidence="10" key="1">
    <citation type="journal article" date="2019" name="Int. J. Syst. Evol. Microbiol.">
        <title>The Global Catalogue of Microorganisms (GCM) 10K type strain sequencing project: providing services to taxonomists for standard genome sequencing and annotation.</title>
        <authorList>
            <consortium name="The Broad Institute Genomics Platform"/>
            <consortium name="The Broad Institute Genome Sequencing Center for Infectious Disease"/>
            <person name="Wu L."/>
            <person name="Ma J."/>
        </authorList>
    </citation>
    <scope>NUCLEOTIDE SEQUENCE [LARGE SCALE GENOMIC DNA]</scope>
    <source>
        <strain evidence="10">JCM 11496</strain>
    </source>
</reference>
<dbReference type="RefSeq" id="WP_343878635.1">
    <property type="nucleotide sequence ID" value="NZ_BAAAIJ010000022.1"/>
</dbReference>
<keyword evidence="10" id="KW-1185">Reference proteome</keyword>
<proteinExistence type="inferred from homology"/>
<dbReference type="InterPro" id="IPR031475">
    <property type="entry name" value="NBD_C"/>
</dbReference>
<sequence>MTATPSGPPQVIGIAADDLTGANDSLVQFAGAGWTSRLALGGLDSQFTGSTLATVTDSRALPHDAAGTVTADAVAQLLVAGADRLYVKIDSTMRGSIPGQIDGALRTWRQQHAGAFAVVCPAYPAMGRTVDQGQLRVNGDPVESTSVGRDPVTPVSTSELATLIPGSRSIRLGVGTATEHAHFLGEAAGMEAGTVVVDAVTDDDLDRLAAALSELGPWAVPVGSAGLAAALASHWGADAGLASRTGSTTSAAGRVLIVVSSLHDVSRGQAERLISESTDDDLLVLRPALADVRSRAAALAWVEARELSGAQRVTLLLSPTDRGSTPDALTGAEIAEGLAAIAGVVLTDIILPQPAGTALVLMGGDGARAVLRETAAHSVVVAGALQEGVPVGVVDGGTAHGLRVVTKAGGFGDPDSLTDIVHHLCTPSPLSPEALP</sequence>
<dbReference type="InterPro" id="IPR037051">
    <property type="entry name" value="4-carb_acid_sugar_kinase_N_sf"/>
</dbReference>
<protein>
    <submittedName>
        <fullName evidence="9">Four-carbon acid sugar kinase family protein</fullName>
        <ecNumber evidence="9">2.7.1.-</ecNumber>
    </submittedName>
</protein>
<evidence type="ECO:0000256" key="6">
    <source>
        <dbReference type="ARBA" id="ARBA00023277"/>
    </source>
</evidence>
<dbReference type="EMBL" id="JBHUGA010000024">
    <property type="protein sequence ID" value="MFD1846689.1"/>
    <property type="molecule type" value="Genomic_DNA"/>
</dbReference>
<gene>
    <name evidence="9" type="ORF">ACFSFX_08780</name>
</gene>
<dbReference type="InterPro" id="IPR010737">
    <property type="entry name" value="4-carb_acid_sugar_kinase_N"/>
</dbReference>
<evidence type="ECO:0000259" key="7">
    <source>
        <dbReference type="Pfam" id="PF07005"/>
    </source>
</evidence>
<feature type="domain" description="Four-carbon acid sugar kinase nucleotide binding" evidence="8">
    <location>
        <begin position="256"/>
        <end position="417"/>
    </location>
</feature>
<keyword evidence="4 9" id="KW-0418">Kinase</keyword>
<dbReference type="InterPro" id="IPR042213">
    <property type="entry name" value="NBD_C_sf"/>
</dbReference>
<dbReference type="Gene3D" id="3.40.980.20">
    <property type="entry name" value="Four-carbon acid sugar kinase, nucleotide binding domain"/>
    <property type="match status" value="1"/>
</dbReference>
<evidence type="ECO:0000256" key="4">
    <source>
        <dbReference type="ARBA" id="ARBA00022777"/>
    </source>
</evidence>
<evidence type="ECO:0000256" key="3">
    <source>
        <dbReference type="ARBA" id="ARBA00022741"/>
    </source>
</evidence>
<feature type="domain" description="Four-carbon acid sugar kinase N-terminal" evidence="7">
    <location>
        <begin position="12"/>
        <end position="231"/>
    </location>
</feature>
<keyword evidence="5" id="KW-0067">ATP-binding</keyword>
<comment type="caution">
    <text evidence="9">The sequence shown here is derived from an EMBL/GenBank/DDBJ whole genome shotgun (WGS) entry which is preliminary data.</text>
</comment>
<evidence type="ECO:0000259" key="8">
    <source>
        <dbReference type="Pfam" id="PF17042"/>
    </source>
</evidence>
<keyword evidence="3" id="KW-0547">Nucleotide-binding</keyword>
<comment type="similarity">
    <text evidence="1">Belongs to the four-carbon acid sugar kinase family.</text>
</comment>
<dbReference type="EC" id="2.7.1.-" evidence="9"/>
<keyword evidence="6" id="KW-0119">Carbohydrate metabolism</keyword>
<dbReference type="SUPFAM" id="SSF142764">
    <property type="entry name" value="YgbK-like"/>
    <property type="match status" value="1"/>
</dbReference>
<name>A0ABW4Q7K7_9MICC</name>
<dbReference type="Proteomes" id="UP001597307">
    <property type="component" value="Unassembled WGS sequence"/>
</dbReference>
<evidence type="ECO:0000256" key="1">
    <source>
        <dbReference type="ARBA" id="ARBA00005715"/>
    </source>
</evidence>
<dbReference type="GO" id="GO:0016301">
    <property type="term" value="F:kinase activity"/>
    <property type="evidence" value="ECO:0007669"/>
    <property type="project" value="UniProtKB-KW"/>
</dbReference>